<name>A0A0M0HXU1_9VIBR</name>
<dbReference type="AlphaFoldDB" id="A0A0M0HXU1"/>
<keyword evidence="2" id="KW-1185">Reference proteome</keyword>
<evidence type="ECO:0000313" key="1">
    <source>
        <dbReference type="EMBL" id="KOO06894.1"/>
    </source>
</evidence>
<dbReference type="Proteomes" id="UP000037530">
    <property type="component" value="Unassembled WGS sequence"/>
</dbReference>
<accession>A0A0M0HXU1</accession>
<dbReference type="STRING" id="171383.AKJ31_14405"/>
<dbReference type="RefSeq" id="WP_053409812.1">
    <property type="nucleotide sequence ID" value="NZ_LHPI01000013.1"/>
</dbReference>
<dbReference type="EMBL" id="LHPI01000013">
    <property type="protein sequence ID" value="KOO06894.1"/>
    <property type="molecule type" value="Genomic_DNA"/>
</dbReference>
<evidence type="ECO:0000313" key="2">
    <source>
        <dbReference type="Proteomes" id="UP000037530"/>
    </source>
</evidence>
<reference evidence="2" key="1">
    <citation type="submission" date="2015-08" db="EMBL/GenBank/DDBJ databases">
        <title>Vibrio galatheae sp. nov., a novel member of the Vibrionaceae family isolated from the Solomon Islands.</title>
        <authorList>
            <person name="Giubergia S."/>
            <person name="Machado H."/>
            <person name="Mateiu R.V."/>
            <person name="Gram L."/>
        </authorList>
    </citation>
    <scope>NUCLEOTIDE SEQUENCE [LARGE SCALE GENOMIC DNA]</scope>
    <source>
        <strain evidence="2">DSM 19134</strain>
    </source>
</reference>
<organism evidence="1 2">
    <name type="scientific">Vibrio hepatarius</name>
    <dbReference type="NCBI Taxonomy" id="171383"/>
    <lineage>
        <taxon>Bacteria</taxon>
        <taxon>Pseudomonadati</taxon>
        <taxon>Pseudomonadota</taxon>
        <taxon>Gammaproteobacteria</taxon>
        <taxon>Vibrionales</taxon>
        <taxon>Vibrionaceae</taxon>
        <taxon>Vibrio</taxon>
        <taxon>Vibrio oreintalis group</taxon>
    </lineage>
</organism>
<protein>
    <submittedName>
        <fullName evidence="1">Uncharacterized protein</fullName>
    </submittedName>
</protein>
<dbReference type="PATRIC" id="fig|171383.3.peg.2943"/>
<proteinExistence type="predicted"/>
<gene>
    <name evidence="1" type="ORF">AKJ31_14405</name>
</gene>
<sequence>MYELNINHLNVNGFMDVHTIDVPITGDSLEITDKEHALFRVSRMNKVCSKTGVQALGPSSTFQVINDKTFTCRLDAEEALTQDFMVSSDVVYAVVVTPESAQPYVLYAAYVYNPQKVAANRAKANMPFTAKITFENYAATEKTVNEKNIQEALSLLSVNREISSRFEGDTFCMFCEPREASDLFNAVSNLISRMRLNLTGTQFDGVTAAVRYV</sequence>
<comment type="caution">
    <text evidence="1">The sequence shown here is derived from an EMBL/GenBank/DDBJ whole genome shotgun (WGS) entry which is preliminary data.</text>
</comment>